<gene>
    <name evidence="2" type="ORF">EAH76_09125</name>
</gene>
<feature type="region of interest" description="Disordered" evidence="1">
    <location>
        <begin position="1"/>
        <end position="24"/>
    </location>
</feature>
<dbReference type="PANTHER" id="PTHR11006:SF4">
    <property type="entry name" value="PROTEIN ARGININE N-METHYLTRANSFERASE 7"/>
    <property type="match status" value="1"/>
</dbReference>
<organism evidence="2 3">
    <name type="scientific">Sphingomonas glacialis</name>
    <dbReference type="NCBI Taxonomy" id="658225"/>
    <lineage>
        <taxon>Bacteria</taxon>
        <taxon>Pseudomonadati</taxon>
        <taxon>Pseudomonadota</taxon>
        <taxon>Alphaproteobacteria</taxon>
        <taxon>Sphingomonadales</taxon>
        <taxon>Sphingomonadaceae</taxon>
        <taxon>Sphingomonas</taxon>
    </lineage>
</organism>
<evidence type="ECO:0000313" key="2">
    <source>
        <dbReference type="EMBL" id="TPG55331.1"/>
    </source>
</evidence>
<comment type="caution">
    <text evidence="2">The sequence shown here is derived from an EMBL/GenBank/DDBJ whole genome shotgun (WGS) entry which is preliminary data.</text>
</comment>
<keyword evidence="3" id="KW-1185">Reference proteome</keyword>
<dbReference type="GO" id="GO:0016274">
    <property type="term" value="F:protein-arginine N-methyltransferase activity"/>
    <property type="evidence" value="ECO:0007669"/>
    <property type="project" value="InterPro"/>
</dbReference>
<evidence type="ECO:0000313" key="3">
    <source>
        <dbReference type="Proteomes" id="UP000319931"/>
    </source>
</evidence>
<dbReference type="CDD" id="cd02440">
    <property type="entry name" value="AdoMet_MTases"/>
    <property type="match status" value="1"/>
</dbReference>
<sequence>MRMESVGWVMPPDSRSARRGKSFGGQMHDKYMKAAARAGFEPMVTAAAGDGRKLAGLAGLAAKIGLGGRVYSLAMAARTHEPDDVEVAARTQQLIGQSVPRWHFNMLRDEPRNAAFDAAIRRAVTPGTHVLDIGAGSGLLSMMAARAGAGRVVACEENPAIADMARQIVATNGFADRVRVVTGNSTELDMESDLEGRADVIVSEIVSNNLLAEGVLKTLADAATRLLAPGGQMIPAGGDVMIALGSWAAAEDHRMTMVSGFDLGGFNALTQVPRNVAVSDATLTLQSEPAALLSFDFTGEAAREPHHGAATLVAQGGPIGGIMQWIRLQLDDVIDYENRPGPDAKSHWGAQYYPFDVPLELAAGTELRVVGVHDGHQLLVWREDAGATELPSPSGEGLGWGCNGHPRAQHVPTPPPPLKGRG</sequence>
<dbReference type="InterPro" id="IPR029063">
    <property type="entry name" value="SAM-dependent_MTases_sf"/>
</dbReference>
<keyword evidence="2" id="KW-0808">Transferase</keyword>
<dbReference type="SUPFAM" id="SSF53335">
    <property type="entry name" value="S-adenosyl-L-methionine-dependent methyltransferases"/>
    <property type="match status" value="1"/>
</dbReference>
<evidence type="ECO:0000256" key="1">
    <source>
        <dbReference type="SAM" id="MobiDB-lite"/>
    </source>
</evidence>
<dbReference type="PANTHER" id="PTHR11006">
    <property type="entry name" value="PROTEIN ARGININE N-METHYLTRANSFERASE"/>
    <property type="match status" value="1"/>
</dbReference>
<keyword evidence="2" id="KW-0489">Methyltransferase</keyword>
<dbReference type="GO" id="GO:0042054">
    <property type="term" value="F:histone methyltransferase activity"/>
    <property type="evidence" value="ECO:0007669"/>
    <property type="project" value="TreeGrafter"/>
</dbReference>
<dbReference type="Gene3D" id="2.70.160.11">
    <property type="entry name" value="Hnrnp arginine n-methyltransferase1"/>
    <property type="match status" value="1"/>
</dbReference>
<dbReference type="Pfam" id="PF06325">
    <property type="entry name" value="PrmA"/>
    <property type="match status" value="1"/>
</dbReference>
<name>A0A502G128_9SPHN</name>
<protein>
    <submittedName>
        <fullName evidence="2">Methyltransferase domain-containing protein</fullName>
    </submittedName>
</protein>
<dbReference type="EMBL" id="RCZC01000002">
    <property type="protein sequence ID" value="TPG55331.1"/>
    <property type="molecule type" value="Genomic_DNA"/>
</dbReference>
<dbReference type="Proteomes" id="UP000319931">
    <property type="component" value="Unassembled WGS sequence"/>
</dbReference>
<reference evidence="2 3" key="1">
    <citation type="journal article" date="2019" name="Environ. Microbiol.">
        <title>Species interactions and distinct microbial communities in high Arctic permafrost affected cryosols are associated with the CH4 and CO2 gas fluxes.</title>
        <authorList>
            <person name="Altshuler I."/>
            <person name="Hamel J."/>
            <person name="Turney S."/>
            <person name="Magnuson E."/>
            <person name="Levesque R."/>
            <person name="Greer C."/>
            <person name="Whyte L.G."/>
        </authorList>
    </citation>
    <scope>NUCLEOTIDE SEQUENCE [LARGE SCALE GENOMIC DNA]</scope>
    <source>
        <strain evidence="2 3">E6.1</strain>
    </source>
</reference>
<feature type="compositionally biased region" description="Pro residues" evidence="1">
    <location>
        <begin position="412"/>
        <end position="422"/>
    </location>
</feature>
<dbReference type="GO" id="GO:0032259">
    <property type="term" value="P:methylation"/>
    <property type="evidence" value="ECO:0007669"/>
    <property type="project" value="UniProtKB-KW"/>
</dbReference>
<accession>A0A502G128</accession>
<dbReference type="PROSITE" id="PS51678">
    <property type="entry name" value="SAM_MT_PRMT"/>
    <property type="match status" value="1"/>
</dbReference>
<dbReference type="Gene3D" id="3.40.50.150">
    <property type="entry name" value="Vaccinia Virus protein VP39"/>
    <property type="match status" value="1"/>
</dbReference>
<dbReference type="AlphaFoldDB" id="A0A502G128"/>
<proteinExistence type="predicted"/>
<dbReference type="OrthoDB" id="5383291at2"/>
<feature type="region of interest" description="Disordered" evidence="1">
    <location>
        <begin position="388"/>
        <end position="422"/>
    </location>
</feature>
<dbReference type="InterPro" id="IPR025799">
    <property type="entry name" value="Arg_MeTrfase"/>
</dbReference>